<feature type="transmembrane region" description="Helical" evidence="1">
    <location>
        <begin position="44"/>
        <end position="70"/>
    </location>
</feature>
<organism evidence="2 3">
    <name type="scientific">Sphingomonas endophytica</name>
    <dbReference type="NCBI Taxonomy" id="869719"/>
    <lineage>
        <taxon>Bacteria</taxon>
        <taxon>Pseudomonadati</taxon>
        <taxon>Pseudomonadota</taxon>
        <taxon>Alphaproteobacteria</taxon>
        <taxon>Sphingomonadales</taxon>
        <taxon>Sphingomonadaceae</taxon>
        <taxon>Sphingomonas</taxon>
    </lineage>
</organism>
<dbReference type="PANTHER" id="PTHR37814:SF1">
    <property type="entry name" value="MEMBRANE PROTEIN"/>
    <property type="match status" value="1"/>
</dbReference>
<keyword evidence="1" id="KW-1133">Transmembrane helix</keyword>
<accession>A0A7X0JDF9</accession>
<reference evidence="2 3" key="1">
    <citation type="submission" date="2020-08" db="EMBL/GenBank/DDBJ databases">
        <title>The Agave Microbiome: Exploring the role of microbial communities in plant adaptations to desert environments.</title>
        <authorList>
            <person name="Partida-Martinez L.P."/>
        </authorList>
    </citation>
    <scope>NUCLEOTIDE SEQUENCE [LARGE SCALE GENOMIC DNA]</scope>
    <source>
        <strain evidence="2 3">AS3.13</strain>
    </source>
</reference>
<sequence>MCGLSPAAADRFRRFVLPGLAFKAVVIGGGYATGRELAEFFLPAGAWGGVLAMALATLVWGVVAAATFRLAHAVGARDYRTFFQALLGRYWVLFEAAYGLFIVVVLAVFGAAAGEIGAATLGFPPLTGTLALLAGITVCVAWGNAGVERVFLWVSVLLYATYALFLLLSLTSIGGRIADAFAAAGPPAPGWALGGLIYAGYNIVGAVIVLPVTRHFRSGRDAVIAGVLAAPLAMLPALLFFVTMAAFLPDIATAVLPSDYILTRLGHPLFHLGFQLMIFAALLESGTGAVHAVNERVARARRRETLSPAVRGLLALALLAPCMLLAERVGLVGLIAGGYRLLAALLILIYVVPVLLLTLMGRGVPAEPEPIV</sequence>
<dbReference type="Proteomes" id="UP000522313">
    <property type="component" value="Unassembled WGS sequence"/>
</dbReference>
<proteinExistence type="predicted"/>
<keyword evidence="1" id="KW-0472">Membrane</keyword>
<feature type="transmembrane region" description="Helical" evidence="1">
    <location>
        <begin position="90"/>
        <end position="113"/>
    </location>
</feature>
<feature type="transmembrane region" description="Helical" evidence="1">
    <location>
        <begin position="313"/>
        <end position="335"/>
    </location>
</feature>
<evidence type="ECO:0000313" key="3">
    <source>
        <dbReference type="Proteomes" id="UP000522313"/>
    </source>
</evidence>
<feature type="transmembrane region" description="Helical" evidence="1">
    <location>
        <begin position="125"/>
        <end position="143"/>
    </location>
</feature>
<name>A0A7X0JDF9_9SPHN</name>
<dbReference type="EMBL" id="JACHBT010000007">
    <property type="protein sequence ID" value="MBB6504582.1"/>
    <property type="molecule type" value="Genomic_DNA"/>
</dbReference>
<protein>
    <submittedName>
        <fullName evidence="2">Putative membrane protein YkvI</fullName>
    </submittedName>
</protein>
<evidence type="ECO:0000256" key="1">
    <source>
        <dbReference type="SAM" id="Phobius"/>
    </source>
</evidence>
<reference evidence="2 3" key="2">
    <citation type="submission" date="2020-08" db="EMBL/GenBank/DDBJ databases">
        <authorList>
            <person name="Partida-Martinez L."/>
            <person name="Huntemann M."/>
            <person name="Clum A."/>
            <person name="Wang J."/>
            <person name="Palaniappan K."/>
            <person name="Ritter S."/>
            <person name="Chen I.-M."/>
            <person name="Stamatis D."/>
            <person name="Reddy T."/>
            <person name="O'Malley R."/>
            <person name="Daum C."/>
            <person name="Shapiro N."/>
            <person name="Ivanova N."/>
            <person name="Kyrpides N."/>
            <person name="Woyke T."/>
        </authorList>
    </citation>
    <scope>NUCLEOTIDE SEQUENCE [LARGE SCALE GENOMIC DNA]</scope>
    <source>
        <strain evidence="2 3">AS3.13</strain>
    </source>
</reference>
<feature type="transmembrane region" description="Helical" evidence="1">
    <location>
        <begin position="190"/>
        <end position="210"/>
    </location>
</feature>
<feature type="transmembrane region" description="Helical" evidence="1">
    <location>
        <begin position="222"/>
        <end position="248"/>
    </location>
</feature>
<dbReference type="AlphaFoldDB" id="A0A7X0JDF9"/>
<feature type="transmembrane region" description="Helical" evidence="1">
    <location>
        <begin position="12"/>
        <end position="32"/>
    </location>
</feature>
<dbReference type="PANTHER" id="PTHR37814">
    <property type="entry name" value="CONSERVED MEMBRANE PROTEIN"/>
    <property type="match status" value="1"/>
</dbReference>
<comment type="caution">
    <text evidence="2">The sequence shown here is derived from an EMBL/GenBank/DDBJ whole genome shotgun (WGS) entry which is preliminary data.</text>
</comment>
<feature type="transmembrane region" description="Helical" evidence="1">
    <location>
        <begin position="268"/>
        <end position="293"/>
    </location>
</feature>
<evidence type="ECO:0000313" key="2">
    <source>
        <dbReference type="EMBL" id="MBB6504582.1"/>
    </source>
</evidence>
<dbReference type="InterPro" id="IPR038728">
    <property type="entry name" value="YkvI-like"/>
</dbReference>
<feature type="transmembrane region" description="Helical" evidence="1">
    <location>
        <begin position="341"/>
        <end position="360"/>
    </location>
</feature>
<feature type="transmembrane region" description="Helical" evidence="1">
    <location>
        <begin position="150"/>
        <end position="170"/>
    </location>
</feature>
<gene>
    <name evidence="2" type="ORF">F4693_001555</name>
</gene>
<dbReference type="RefSeq" id="WP_184504949.1">
    <property type="nucleotide sequence ID" value="NZ_JACHBT010000007.1"/>
</dbReference>
<keyword evidence="1" id="KW-0812">Transmembrane</keyword>